<dbReference type="CDD" id="cd22366">
    <property type="entry name" value="XisH-like"/>
    <property type="match status" value="1"/>
</dbReference>
<dbReference type="GO" id="GO:0003676">
    <property type="term" value="F:nucleic acid binding"/>
    <property type="evidence" value="ECO:0007669"/>
    <property type="project" value="InterPro"/>
</dbReference>
<sequence length="138" mass="15668">MPARDFYHDTVRNALLKDGWTITDDPFTIKWGGRNTFVDLAAERLISAEKEGERIAVEIKSFVGASELADFETALGQYCVYLTLLERVDPGRRLYLAIPQEVAEGLFLEPIGQVVIERYAISLISFDPNTETILRWKT</sequence>
<proteinExistence type="predicted"/>
<name>A0A518H162_9BACT</name>
<accession>A0A518H162</accession>
<dbReference type="EMBL" id="CP036426">
    <property type="protein sequence ID" value="QDV34585.1"/>
    <property type="molecule type" value="Genomic_DNA"/>
</dbReference>
<dbReference type="Pfam" id="PF08814">
    <property type="entry name" value="XisH"/>
    <property type="match status" value="1"/>
</dbReference>
<dbReference type="InterPro" id="IPR014919">
    <property type="entry name" value="XisH"/>
</dbReference>
<keyword evidence="2" id="KW-1185">Reference proteome</keyword>
<gene>
    <name evidence="1" type="ORF">ElP_24750</name>
</gene>
<evidence type="ECO:0000313" key="2">
    <source>
        <dbReference type="Proteomes" id="UP000317835"/>
    </source>
</evidence>
<dbReference type="SUPFAM" id="SSF52980">
    <property type="entry name" value="Restriction endonuclease-like"/>
    <property type="match status" value="1"/>
</dbReference>
<dbReference type="Proteomes" id="UP000317835">
    <property type="component" value="Chromosome"/>
</dbReference>
<dbReference type="RefSeq" id="WP_145269582.1">
    <property type="nucleotide sequence ID" value="NZ_CP036426.1"/>
</dbReference>
<dbReference type="InterPro" id="IPR011335">
    <property type="entry name" value="Restrct_endonuc-II-like"/>
</dbReference>
<reference evidence="1 2" key="1">
    <citation type="submission" date="2019-02" db="EMBL/GenBank/DDBJ databases">
        <title>Deep-cultivation of Planctomycetes and their phenomic and genomic characterization uncovers novel biology.</title>
        <authorList>
            <person name="Wiegand S."/>
            <person name="Jogler M."/>
            <person name="Boedeker C."/>
            <person name="Pinto D."/>
            <person name="Vollmers J."/>
            <person name="Rivas-Marin E."/>
            <person name="Kohn T."/>
            <person name="Peeters S.H."/>
            <person name="Heuer A."/>
            <person name="Rast P."/>
            <person name="Oberbeckmann S."/>
            <person name="Bunk B."/>
            <person name="Jeske O."/>
            <person name="Meyerdierks A."/>
            <person name="Storesund J.E."/>
            <person name="Kallscheuer N."/>
            <person name="Luecker S."/>
            <person name="Lage O.M."/>
            <person name="Pohl T."/>
            <person name="Merkel B.J."/>
            <person name="Hornburger P."/>
            <person name="Mueller R.-W."/>
            <person name="Bruemmer F."/>
            <person name="Labrenz M."/>
            <person name="Spormann A.M."/>
            <person name="Op den Camp H."/>
            <person name="Overmann J."/>
            <person name="Amann R."/>
            <person name="Jetten M.S.M."/>
            <person name="Mascher T."/>
            <person name="Medema M.H."/>
            <person name="Devos D.P."/>
            <person name="Kaster A.-K."/>
            <person name="Ovreas L."/>
            <person name="Rohde M."/>
            <person name="Galperin M.Y."/>
            <person name="Jogler C."/>
        </authorList>
    </citation>
    <scope>NUCLEOTIDE SEQUENCE [LARGE SCALE GENOMIC DNA]</scope>
    <source>
        <strain evidence="1 2">ElP</strain>
    </source>
</reference>
<dbReference type="Gene3D" id="3.40.1350.10">
    <property type="match status" value="1"/>
</dbReference>
<dbReference type="KEGG" id="tpla:ElP_24750"/>
<dbReference type="OrthoDB" id="456752at2"/>
<dbReference type="AlphaFoldDB" id="A0A518H162"/>
<dbReference type="InterPro" id="IPR011856">
    <property type="entry name" value="tRNA_endonuc-like_dom_sf"/>
</dbReference>
<evidence type="ECO:0000313" key="1">
    <source>
        <dbReference type="EMBL" id="QDV34585.1"/>
    </source>
</evidence>
<protein>
    <submittedName>
        <fullName evidence="1">XisH protein</fullName>
    </submittedName>
</protein>
<organism evidence="1 2">
    <name type="scientific">Tautonia plasticadhaerens</name>
    <dbReference type="NCBI Taxonomy" id="2527974"/>
    <lineage>
        <taxon>Bacteria</taxon>
        <taxon>Pseudomonadati</taxon>
        <taxon>Planctomycetota</taxon>
        <taxon>Planctomycetia</taxon>
        <taxon>Isosphaerales</taxon>
        <taxon>Isosphaeraceae</taxon>
        <taxon>Tautonia</taxon>
    </lineage>
</organism>